<keyword evidence="6" id="KW-1185">Reference proteome</keyword>
<organism evidence="5 6">
    <name type="scientific">Abyssalbus ytuae</name>
    <dbReference type="NCBI Taxonomy" id="2926907"/>
    <lineage>
        <taxon>Bacteria</taxon>
        <taxon>Pseudomonadati</taxon>
        <taxon>Bacteroidota</taxon>
        <taxon>Flavobacteriia</taxon>
        <taxon>Flavobacteriales</taxon>
        <taxon>Flavobacteriaceae</taxon>
        <taxon>Abyssalbus</taxon>
    </lineage>
</organism>
<protein>
    <submittedName>
        <fullName evidence="5">Outer membrane protein assembly factor BamD</fullName>
    </submittedName>
</protein>
<keyword evidence="1" id="KW-0732">Signal</keyword>
<feature type="domain" description="Outer membrane lipoprotein BamD-like" evidence="4">
    <location>
        <begin position="30"/>
        <end position="221"/>
    </location>
</feature>
<dbReference type="RefSeq" id="WP_255843322.1">
    <property type="nucleotide sequence ID" value="NZ_CP094358.1"/>
</dbReference>
<sequence length="266" mass="31733">MIRFSILVTVLLLAFSCSEYQKALKSEDIKVKYELAEKLYNEGNYKKAVRLFEQIATQYAGKPQGERIYYFMADSYYNIEDYYLSAYQFERFAKSYPRSEKVEEALFYNAKSQYKLSPKYSIDQAETNTALEKLQVFINKYPESEHMEEANKMTLELRTKLEKKAFEIAKQYNRIKDYKAAIKSWELFLSEYPGSVYREDALFQKMLASYNLAMNSIYNRQEERLNDTKSVYNTLKRFYSQSKYLREADKMLEDINNELEKFSKQS</sequence>
<gene>
    <name evidence="5" type="primary">bamD</name>
    <name evidence="5" type="ORF">MQE35_18305</name>
</gene>
<evidence type="ECO:0000256" key="2">
    <source>
        <dbReference type="ARBA" id="ARBA00023136"/>
    </source>
</evidence>
<evidence type="ECO:0000313" key="5">
    <source>
        <dbReference type="EMBL" id="UOB17680.1"/>
    </source>
</evidence>
<dbReference type="InterPro" id="IPR017689">
    <property type="entry name" value="BamD"/>
</dbReference>
<dbReference type="InterPro" id="IPR039565">
    <property type="entry name" value="BamD-like"/>
</dbReference>
<evidence type="ECO:0000259" key="4">
    <source>
        <dbReference type="Pfam" id="PF13525"/>
    </source>
</evidence>
<evidence type="ECO:0000313" key="6">
    <source>
        <dbReference type="Proteomes" id="UP000831290"/>
    </source>
</evidence>
<dbReference type="Gene3D" id="1.25.40.10">
    <property type="entry name" value="Tetratricopeptide repeat domain"/>
    <property type="match status" value="1"/>
</dbReference>
<proteinExistence type="predicted"/>
<dbReference type="NCBIfam" id="TIGR03302">
    <property type="entry name" value="OM_YfiO"/>
    <property type="match status" value="1"/>
</dbReference>
<dbReference type="KEGG" id="fbm:MQE35_18305"/>
<name>A0A9E7CZM4_9FLAO</name>
<dbReference type="EMBL" id="CP094358">
    <property type="protein sequence ID" value="UOB17680.1"/>
    <property type="molecule type" value="Genomic_DNA"/>
</dbReference>
<keyword evidence="3" id="KW-0998">Cell outer membrane</keyword>
<evidence type="ECO:0000256" key="3">
    <source>
        <dbReference type="ARBA" id="ARBA00023237"/>
    </source>
</evidence>
<dbReference type="AlphaFoldDB" id="A0A9E7CZM4"/>
<reference evidence="5" key="1">
    <citation type="submission" date="2022-03" db="EMBL/GenBank/DDBJ databases">
        <title>Description of Abyssus ytuae gen. nov., sp. nov., a novel member of the family Flavobacteriaceae isolated from the sediment of Mariana Trench.</title>
        <authorList>
            <person name="Zhang J."/>
            <person name="Xu X."/>
        </authorList>
    </citation>
    <scope>NUCLEOTIDE SEQUENCE</scope>
    <source>
        <strain evidence="5">MT3330</strain>
    </source>
</reference>
<evidence type="ECO:0000256" key="1">
    <source>
        <dbReference type="ARBA" id="ARBA00022729"/>
    </source>
</evidence>
<dbReference type="Pfam" id="PF13525">
    <property type="entry name" value="YfiO"/>
    <property type="match status" value="1"/>
</dbReference>
<dbReference type="SUPFAM" id="SSF48452">
    <property type="entry name" value="TPR-like"/>
    <property type="match status" value="1"/>
</dbReference>
<keyword evidence="2" id="KW-0472">Membrane</keyword>
<dbReference type="InterPro" id="IPR011990">
    <property type="entry name" value="TPR-like_helical_dom_sf"/>
</dbReference>
<dbReference type="Proteomes" id="UP000831290">
    <property type="component" value="Chromosome"/>
</dbReference>
<accession>A0A9E7CZM4</accession>